<sequence length="195" mass="21795">YPNISSKPRWPNGKVSTLGLEGSGSKPDFTEDPSCIGLLHVKSYVGGQMSSRWCGAEVWRGAQVSSSSSDQATGKLVSTSTVRGRLHEDGQYARRLAVCVPLTSRHRRELLRWAHQHVHWTSNQWRTVFFTDESSLSLQSDSRCYLIWRETGTRYHQSNNRERNAYGGGSVCVWGGVSLGGRTDLHVFPRGTVNK</sequence>
<proteinExistence type="predicted"/>
<dbReference type="AlphaFoldDB" id="A0A4Y2EVV6"/>
<dbReference type="Proteomes" id="UP000499080">
    <property type="component" value="Unassembled WGS sequence"/>
</dbReference>
<dbReference type="GO" id="GO:0006313">
    <property type="term" value="P:DNA transposition"/>
    <property type="evidence" value="ECO:0007669"/>
    <property type="project" value="InterPro"/>
</dbReference>
<keyword evidence="4" id="KW-1185">Reference proteome</keyword>
<accession>A0A4Y2EVV6</accession>
<organism evidence="3 4">
    <name type="scientific">Araneus ventricosus</name>
    <name type="common">Orbweaver spider</name>
    <name type="synonym">Epeira ventricosa</name>
    <dbReference type="NCBI Taxonomy" id="182803"/>
    <lineage>
        <taxon>Eukaryota</taxon>
        <taxon>Metazoa</taxon>
        <taxon>Ecdysozoa</taxon>
        <taxon>Arthropoda</taxon>
        <taxon>Chelicerata</taxon>
        <taxon>Arachnida</taxon>
        <taxon>Araneae</taxon>
        <taxon>Araneomorphae</taxon>
        <taxon>Entelegynae</taxon>
        <taxon>Araneoidea</taxon>
        <taxon>Araneidae</taxon>
        <taxon>Araneus</taxon>
    </lineage>
</organism>
<feature type="region of interest" description="Disordered" evidence="1">
    <location>
        <begin position="1"/>
        <end position="28"/>
    </location>
</feature>
<dbReference type="Pfam" id="PF01498">
    <property type="entry name" value="HTH_Tnp_Tc3_2"/>
    <property type="match status" value="1"/>
</dbReference>
<feature type="domain" description="Transposase Tc1-like" evidence="2">
    <location>
        <begin position="68"/>
        <end position="119"/>
    </location>
</feature>
<dbReference type="GO" id="GO:0003677">
    <property type="term" value="F:DNA binding"/>
    <property type="evidence" value="ECO:0007669"/>
    <property type="project" value="InterPro"/>
</dbReference>
<dbReference type="EMBL" id="BGPR01000722">
    <property type="protein sequence ID" value="GBM32991.1"/>
    <property type="molecule type" value="Genomic_DNA"/>
</dbReference>
<evidence type="ECO:0000259" key="2">
    <source>
        <dbReference type="Pfam" id="PF01498"/>
    </source>
</evidence>
<dbReference type="Gene3D" id="3.30.420.10">
    <property type="entry name" value="Ribonuclease H-like superfamily/Ribonuclease H"/>
    <property type="match status" value="1"/>
</dbReference>
<evidence type="ECO:0000256" key="1">
    <source>
        <dbReference type="SAM" id="MobiDB-lite"/>
    </source>
</evidence>
<dbReference type="OrthoDB" id="4843387at2759"/>
<dbReference type="GO" id="GO:0015074">
    <property type="term" value="P:DNA integration"/>
    <property type="evidence" value="ECO:0007669"/>
    <property type="project" value="InterPro"/>
</dbReference>
<evidence type="ECO:0000313" key="3">
    <source>
        <dbReference type="EMBL" id="GBM32991.1"/>
    </source>
</evidence>
<dbReference type="InterPro" id="IPR002492">
    <property type="entry name" value="Transposase_Tc1-like"/>
</dbReference>
<evidence type="ECO:0000313" key="4">
    <source>
        <dbReference type="Proteomes" id="UP000499080"/>
    </source>
</evidence>
<reference evidence="3 4" key="1">
    <citation type="journal article" date="2019" name="Sci. Rep.">
        <title>Orb-weaving spider Araneus ventricosus genome elucidates the spidroin gene catalogue.</title>
        <authorList>
            <person name="Kono N."/>
            <person name="Nakamura H."/>
            <person name="Ohtoshi R."/>
            <person name="Moran D.A.P."/>
            <person name="Shinohara A."/>
            <person name="Yoshida Y."/>
            <person name="Fujiwara M."/>
            <person name="Mori M."/>
            <person name="Tomita M."/>
            <person name="Arakawa K."/>
        </authorList>
    </citation>
    <scope>NUCLEOTIDE SEQUENCE [LARGE SCALE GENOMIC DNA]</scope>
</reference>
<dbReference type="InterPro" id="IPR036397">
    <property type="entry name" value="RNaseH_sf"/>
</dbReference>
<gene>
    <name evidence="3" type="ORF">AVEN_263486-2_1</name>
</gene>
<name>A0A4Y2EVV6_ARAVE</name>
<protein>
    <recommendedName>
        <fullName evidence="2">Transposase Tc1-like domain-containing protein</fullName>
    </recommendedName>
</protein>
<feature type="non-terminal residue" evidence="3">
    <location>
        <position position="1"/>
    </location>
</feature>
<comment type="caution">
    <text evidence="3">The sequence shown here is derived from an EMBL/GenBank/DDBJ whole genome shotgun (WGS) entry which is preliminary data.</text>
</comment>